<dbReference type="EMBL" id="JNSL01000122">
    <property type="protein sequence ID" value="KGA15176.1"/>
    <property type="molecule type" value="Genomic_DNA"/>
</dbReference>
<accession>A0A094QL17</accession>
<reference evidence="1" key="1">
    <citation type="submission" date="2014-06" db="EMBL/GenBank/DDBJ databases">
        <title>Key roles for freshwater Actinobacteria revealed by deep metagenomic sequencing.</title>
        <authorList>
            <person name="Ghai R."/>
            <person name="Mizuno C.M."/>
            <person name="Picazo A."/>
            <person name="Camacho A."/>
            <person name="Rodriguez-Valera F."/>
        </authorList>
    </citation>
    <scope>NUCLEOTIDE SEQUENCE</scope>
</reference>
<organism evidence="1">
    <name type="scientific">freshwater metagenome</name>
    <dbReference type="NCBI Taxonomy" id="449393"/>
    <lineage>
        <taxon>unclassified sequences</taxon>
        <taxon>metagenomes</taxon>
        <taxon>ecological metagenomes</taxon>
    </lineage>
</organism>
<dbReference type="Gene3D" id="3.30.460.40">
    <property type="match status" value="1"/>
</dbReference>
<dbReference type="SUPFAM" id="SSF81301">
    <property type="entry name" value="Nucleotidyltransferase"/>
    <property type="match status" value="1"/>
</dbReference>
<evidence type="ECO:0008006" key="2">
    <source>
        <dbReference type="Google" id="ProtNLM"/>
    </source>
</evidence>
<dbReference type="InterPro" id="IPR018700">
    <property type="entry name" value="DUF2204"/>
</dbReference>
<name>A0A094QL17_9ZZZZ</name>
<comment type="caution">
    <text evidence="1">The sequence shown here is derived from an EMBL/GenBank/DDBJ whole genome shotgun (WGS) entry which is preliminary data.</text>
</comment>
<proteinExistence type="predicted"/>
<evidence type="ECO:0000313" key="1">
    <source>
        <dbReference type="EMBL" id="KGA15176.1"/>
    </source>
</evidence>
<protein>
    <recommendedName>
        <fullName evidence="2">Nucleotidyltransferase family protein</fullName>
    </recommendedName>
</protein>
<dbReference type="InterPro" id="IPR043519">
    <property type="entry name" value="NT_sf"/>
</dbReference>
<gene>
    <name evidence="1" type="ORF">GM51_15490</name>
</gene>
<dbReference type="AlphaFoldDB" id="A0A094QL17"/>
<dbReference type="Pfam" id="PF09970">
    <property type="entry name" value="DUF2204"/>
    <property type="match status" value="1"/>
</dbReference>
<sequence length="149" mass="16915">MEQIEFPQDFSEFLKLLNAHHVEYLLIGGFAVAIHGYPRATADMDVWVARNRPNAERIVSCLREFGFATPDLVPELFEDPDRIIRMGEAPLRIEILMEIDGVTFDDCYSRADEQMVDGSPVPVISLNDLKVNKRASGRSKDHDDLENLP</sequence>